<dbReference type="OrthoDB" id="9798935at2"/>
<dbReference type="Proteomes" id="UP000243524">
    <property type="component" value="Unassembled WGS sequence"/>
</dbReference>
<keyword evidence="1 3" id="KW-0732">Signal</keyword>
<feature type="compositionally biased region" description="Basic and acidic residues" evidence="2">
    <location>
        <begin position="74"/>
        <end position="83"/>
    </location>
</feature>
<evidence type="ECO:0000313" key="6">
    <source>
        <dbReference type="Proteomes" id="UP000243524"/>
    </source>
</evidence>
<dbReference type="GO" id="GO:0009254">
    <property type="term" value="P:peptidoglycan turnover"/>
    <property type="evidence" value="ECO:0007669"/>
    <property type="project" value="InterPro"/>
</dbReference>
<dbReference type="Gene3D" id="2.40.40.10">
    <property type="entry name" value="RlpA-like domain"/>
    <property type="match status" value="1"/>
</dbReference>
<evidence type="ECO:0000256" key="3">
    <source>
        <dbReference type="SAM" id="SignalP"/>
    </source>
</evidence>
<reference evidence="5 6" key="1">
    <citation type="submission" date="2017-06" db="EMBL/GenBank/DDBJ databases">
        <title>the draft geome sequence of Illustriluteabacillus marina B3227.</title>
        <authorList>
            <person name="He R.-H."/>
            <person name="Du Z.-J."/>
        </authorList>
    </citation>
    <scope>NUCLEOTIDE SEQUENCE [LARGE SCALE GENOMIC DNA]</scope>
    <source>
        <strain evidence="5 6">B3227</strain>
    </source>
</reference>
<sequence length="216" mass="23458">MKKSLSGIIILFSIILMTSLSVNAQANGDQSTHATSNGNKTTFDNIAYDLSTSDKTLEAKDKITLNEPESEQETEQKEQKSEQEEQNVAQASEQKEPQKETEEKEEDQNIVQASSKSEPEGIELTVEATAYTAYCEGCSGITYTGVDLRANPDAKVIAVDPNVIPLGSKVWVEGYGTFTAADIGGAIKGNRIDVFVPGEAEAFKFGRQSLKVKILE</sequence>
<dbReference type="GO" id="GO:0019867">
    <property type="term" value="C:outer membrane"/>
    <property type="evidence" value="ECO:0007669"/>
    <property type="project" value="InterPro"/>
</dbReference>
<protein>
    <recommendedName>
        <fullName evidence="4">3D domain-containing protein</fullName>
    </recommendedName>
</protein>
<accession>A0A2I0QSH1</accession>
<name>A0A2I0QSH1_9BACI</name>
<keyword evidence="6" id="KW-1185">Reference proteome</keyword>
<feature type="region of interest" description="Disordered" evidence="2">
    <location>
        <begin position="59"/>
        <end position="121"/>
    </location>
</feature>
<dbReference type="InterPro" id="IPR036908">
    <property type="entry name" value="RlpA-like_sf"/>
</dbReference>
<dbReference type="GO" id="GO:0004553">
    <property type="term" value="F:hydrolase activity, hydrolyzing O-glycosyl compounds"/>
    <property type="evidence" value="ECO:0007669"/>
    <property type="project" value="InterPro"/>
</dbReference>
<feature type="chain" id="PRO_5014141680" description="3D domain-containing protein" evidence="3">
    <location>
        <begin position="25"/>
        <end position="216"/>
    </location>
</feature>
<dbReference type="EMBL" id="PJNH01000003">
    <property type="protein sequence ID" value="PKR77050.1"/>
    <property type="molecule type" value="Genomic_DNA"/>
</dbReference>
<feature type="domain" description="3D" evidence="4">
    <location>
        <begin position="155"/>
        <end position="215"/>
    </location>
</feature>
<dbReference type="Pfam" id="PF06725">
    <property type="entry name" value="3D"/>
    <property type="match status" value="1"/>
</dbReference>
<evidence type="ECO:0000259" key="4">
    <source>
        <dbReference type="Pfam" id="PF06725"/>
    </source>
</evidence>
<evidence type="ECO:0000256" key="2">
    <source>
        <dbReference type="SAM" id="MobiDB-lite"/>
    </source>
</evidence>
<dbReference type="InterPro" id="IPR010611">
    <property type="entry name" value="3D_dom"/>
</dbReference>
<proteinExistence type="predicted"/>
<dbReference type="AlphaFoldDB" id="A0A2I0QSH1"/>
<evidence type="ECO:0000313" key="5">
    <source>
        <dbReference type="EMBL" id="PKR77050.1"/>
    </source>
</evidence>
<gene>
    <name evidence="5" type="ORF">CEY16_09895</name>
</gene>
<dbReference type="PANTHER" id="PTHR39160:SF6">
    <property type="entry name" value="CELL WALL-BINDING PROTEIN YOCH"/>
    <property type="match status" value="1"/>
</dbReference>
<feature type="compositionally biased region" description="Basic and acidic residues" evidence="2">
    <location>
        <begin position="93"/>
        <end position="102"/>
    </location>
</feature>
<dbReference type="InterPro" id="IPR059180">
    <property type="entry name" value="3D_YorM"/>
</dbReference>
<dbReference type="InterPro" id="IPR051933">
    <property type="entry name" value="Resuscitation_pf_RpfB"/>
</dbReference>
<organism evidence="5 6">
    <name type="scientific">Halalkalibacillus sediminis</name>
    <dbReference type="NCBI Taxonomy" id="2018042"/>
    <lineage>
        <taxon>Bacteria</taxon>
        <taxon>Bacillati</taxon>
        <taxon>Bacillota</taxon>
        <taxon>Bacilli</taxon>
        <taxon>Bacillales</taxon>
        <taxon>Bacillaceae</taxon>
        <taxon>Halalkalibacillus</taxon>
    </lineage>
</organism>
<dbReference type="PANTHER" id="PTHR39160">
    <property type="entry name" value="CELL WALL-BINDING PROTEIN YOCH"/>
    <property type="match status" value="1"/>
</dbReference>
<comment type="caution">
    <text evidence="5">The sequence shown here is derived from an EMBL/GenBank/DDBJ whole genome shotgun (WGS) entry which is preliminary data.</text>
</comment>
<dbReference type="CDD" id="cd14667">
    <property type="entry name" value="3D_containing_proteins"/>
    <property type="match status" value="1"/>
</dbReference>
<feature type="signal peptide" evidence="3">
    <location>
        <begin position="1"/>
        <end position="24"/>
    </location>
</feature>
<dbReference type="SUPFAM" id="SSF50685">
    <property type="entry name" value="Barwin-like endoglucanases"/>
    <property type="match status" value="1"/>
</dbReference>
<evidence type="ECO:0000256" key="1">
    <source>
        <dbReference type="ARBA" id="ARBA00022729"/>
    </source>
</evidence>
<dbReference type="RefSeq" id="WP_101331853.1">
    <property type="nucleotide sequence ID" value="NZ_PJNH01000003.1"/>
</dbReference>